<accession>A0A9D2L0W2</accession>
<evidence type="ECO:0000259" key="8">
    <source>
        <dbReference type="PROSITE" id="PS50928"/>
    </source>
</evidence>
<evidence type="ECO:0000256" key="7">
    <source>
        <dbReference type="RuleBase" id="RU363032"/>
    </source>
</evidence>
<evidence type="ECO:0000256" key="5">
    <source>
        <dbReference type="ARBA" id="ARBA00022989"/>
    </source>
</evidence>
<keyword evidence="6 7" id="KW-0472">Membrane</keyword>
<dbReference type="SUPFAM" id="SSF161098">
    <property type="entry name" value="MetI-like"/>
    <property type="match status" value="1"/>
</dbReference>
<evidence type="ECO:0000313" key="10">
    <source>
        <dbReference type="Proteomes" id="UP000886858"/>
    </source>
</evidence>
<dbReference type="InterPro" id="IPR035906">
    <property type="entry name" value="MetI-like_sf"/>
</dbReference>
<organism evidence="9 10">
    <name type="scientific">Candidatus Eisenbergiella merdipullorum</name>
    <dbReference type="NCBI Taxonomy" id="2838553"/>
    <lineage>
        <taxon>Bacteria</taxon>
        <taxon>Bacillati</taxon>
        <taxon>Bacillota</taxon>
        <taxon>Clostridia</taxon>
        <taxon>Lachnospirales</taxon>
        <taxon>Lachnospiraceae</taxon>
        <taxon>Eisenbergiella</taxon>
    </lineage>
</organism>
<comment type="similarity">
    <text evidence="7">Belongs to the binding-protein-dependent transport system permease family.</text>
</comment>
<protein>
    <submittedName>
        <fullName evidence="9">Carbohydrate ABC transporter permease</fullName>
    </submittedName>
</protein>
<feature type="transmembrane region" description="Helical" evidence="7">
    <location>
        <begin position="113"/>
        <end position="133"/>
    </location>
</feature>
<keyword evidence="2 7" id="KW-0813">Transport</keyword>
<dbReference type="Pfam" id="PF00528">
    <property type="entry name" value="BPD_transp_1"/>
    <property type="match status" value="1"/>
</dbReference>
<dbReference type="PANTHER" id="PTHR43744">
    <property type="entry name" value="ABC TRANSPORTER PERMEASE PROTEIN MG189-RELATED-RELATED"/>
    <property type="match status" value="1"/>
</dbReference>
<dbReference type="EMBL" id="DWYY01000152">
    <property type="protein sequence ID" value="HJA94093.1"/>
    <property type="molecule type" value="Genomic_DNA"/>
</dbReference>
<keyword evidence="5 7" id="KW-1133">Transmembrane helix</keyword>
<reference evidence="9" key="1">
    <citation type="journal article" date="2021" name="PeerJ">
        <title>Extensive microbial diversity within the chicken gut microbiome revealed by metagenomics and culture.</title>
        <authorList>
            <person name="Gilroy R."/>
            <person name="Ravi A."/>
            <person name="Getino M."/>
            <person name="Pursley I."/>
            <person name="Horton D.L."/>
            <person name="Alikhan N.F."/>
            <person name="Baker D."/>
            <person name="Gharbi K."/>
            <person name="Hall N."/>
            <person name="Watson M."/>
            <person name="Adriaenssens E.M."/>
            <person name="Foster-Nyarko E."/>
            <person name="Jarju S."/>
            <person name="Secka A."/>
            <person name="Antonio M."/>
            <person name="Oren A."/>
            <person name="Chaudhuri R.R."/>
            <person name="La Ragione R."/>
            <person name="Hildebrand F."/>
            <person name="Pallen M.J."/>
        </authorList>
    </citation>
    <scope>NUCLEOTIDE SEQUENCE</scope>
    <source>
        <strain evidence="9">CHK179-7159</strain>
    </source>
</reference>
<feature type="transmembrane region" description="Helical" evidence="7">
    <location>
        <begin position="187"/>
        <end position="209"/>
    </location>
</feature>
<evidence type="ECO:0000256" key="3">
    <source>
        <dbReference type="ARBA" id="ARBA00022475"/>
    </source>
</evidence>
<dbReference type="CDD" id="cd06261">
    <property type="entry name" value="TM_PBP2"/>
    <property type="match status" value="1"/>
</dbReference>
<sequence length="299" mass="33292">MSHKKKRTAWDDCLFSIIINVLLIAAVVVVAYPVYFILVASFSDPTIVNSGDLLFYPKGFTLTGYKTVFKNQDIWTGYKNTIFYTVCGTILGTMAVLMAGYALSRKDLRGRGIIMKLFVFTMYFSGGLIPFFLTVKSYGLLDSRLLMVILGSVSVYNIIVVRTFMQNSIPEELFDAATIDGCGNGRFFFRIVLPLSKAIIAVMILYIAVSYWNSYFNAMIFLTDDDKYPLQLVLRQILLTTSAGANNVNADPEIAAELQNAVSVIKYSIIIVVTGPILCLYPFIQKYFTQGVMIGAVKG</sequence>
<evidence type="ECO:0000313" key="9">
    <source>
        <dbReference type="EMBL" id="HJA94093.1"/>
    </source>
</evidence>
<gene>
    <name evidence="9" type="ORF">H9717_13465</name>
</gene>
<feature type="domain" description="ABC transmembrane type-1" evidence="8">
    <location>
        <begin position="78"/>
        <end position="277"/>
    </location>
</feature>
<comment type="caution">
    <text evidence="9">The sequence shown here is derived from an EMBL/GenBank/DDBJ whole genome shotgun (WGS) entry which is preliminary data.</text>
</comment>
<name>A0A9D2L0W2_9FIRM</name>
<keyword evidence="3" id="KW-1003">Cell membrane</keyword>
<feature type="transmembrane region" description="Helical" evidence="7">
    <location>
        <begin position="82"/>
        <end position="101"/>
    </location>
</feature>
<reference evidence="9" key="2">
    <citation type="submission" date="2021-04" db="EMBL/GenBank/DDBJ databases">
        <authorList>
            <person name="Gilroy R."/>
        </authorList>
    </citation>
    <scope>NUCLEOTIDE SEQUENCE</scope>
    <source>
        <strain evidence="9">CHK179-7159</strain>
    </source>
</reference>
<evidence type="ECO:0000256" key="4">
    <source>
        <dbReference type="ARBA" id="ARBA00022692"/>
    </source>
</evidence>
<evidence type="ECO:0000256" key="1">
    <source>
        <dbReference type="ARBA" id="ARBA00004651"/>
    </source>
</evidence>
<dbReference type="Gene3D" id="1.10.3720.10">
    <property type="entry name" value="MetI-like"/>
    <property type="match status" value="1"/>
</dbReference>
<evidence type="ECO:0000256" key="6">
    <source>
        <dbReference type="ARBA" id="ARBA00023136"/>
    </source>
</evidence>
<comment type="subcellular location">
    <subcellularLocation>
        <location evidence="1 7">Cell membrane</location>
        <topology evidence="1 7">Multi-pass membrane protein</topology>
    </subcellularLocation>
</comment>
<dbReference type="PANTHER" id="PTHR43744:SF9">
    <property type="entry name" value="POLYGALACTURONAN_RHAMNOGALACTURONAN TRANSPORT SYSTEM PERMEASE PROTEIN YTCP"/>
    <property type="match status" value="1"/>
</dbReference>
<proteinExistence type="inferred from homology"/>
<feature type="transmembrane region" description="Helical" evidence="7">
    <location>
        <begin position="264"/>
        <end position="284"/>
    </location>
</feature>
<dbReference type="PROSITE" id="PS50928">
    <property type="entry name" value="ABC_TM1"/>
    <property type="match status" value="1"/>
</dbReference>
<dbReference type="InterPro" id="IPR000515">
    <property type="entry name" value="MetI-like"/>
</dbReference>
<dbReference type="GO" id="GO:0055085">
    <property type="term" value="P:transmembrane transport"/>
    <property type="evidence" value="ECO:0007669"/>
    <property type="project" value="InterPro"/>
</dbReference>
<dbReference type="GO" id="GO:0005886">
    <property type="term" value="C:plasma membrane"/>
    <property type="evidence" value="ECO:0007669"/>
    <property type="project" value="UniProtKB-SubCell"/>
</dbReference>
<feature type="transmembrane region" description="Helical" evidence="7">
    <location>
        <begin position="12"/>
        <end position="35"/>
    </location>
</feature>
<keyword evidence="4 7" id="KW-0812">Transmembrane</keyword>
<dbReference type="AlphaFoldDB" id="A0A9D2L0W2"/>
<feature type="transmembrane region" description="Helical" evidence="7">
    <location>
        <begin position="145"/>
        <end position="165"/>
    </location>
</feature>
<dbReference type="Proteomes" id="UP000886858">
    <property type="component" value="Unassembled WGS sequence"/>
</dbReference>
<evidence type="ECO:0000256" key="2">
    <source>
        <dbReference type="ARBA" id="ARBA00022448"/>
    </source>
</evidence>